<evidence type="ECO:0000313" key="3">
    <source>
        <dbReference type="Proteomes" id="UP001549122"/>
    </source>
</evidence>
<dbReference type="InterPro" id="IPR007863">
    <property type="entry name" value="Peptidase_M16_C"/>
</dbReference>
<dbReference type="PANTHER" id="PTHR11851:SF186">
    <property type="entry name" value="INACTIVE METALLOPROTEASE YMFF-RELATED"/>
    <property type="match status" value="1"/>
</dbReference>
<protein>
    <submittedName>
        <fullName evidence="2">Zn-dependent peptidase</fullName>
    </submittedName>
</protein>
<evidence type="ECO:0000313" key="2">
    <source>
        <dbReference type="EMBL" id="MET3558068.1"/>
    </source>
</evidence>
<feature type="domain" description="Peptidase M16 C-terminal" evidence="1">
    <location>
        <begin position="181"/>
        <end position="349"/>
    </location>
</feature>
<dbReference type="Proteomes" id="UP001549122">
    <property type="component" value="Unassembled WGS sequence"/>
</dbReference>
<sequence>MKLAEGVYLHFKKSNKFKTQRIKIRFSAPLDQKTIGSRALIAYFLESANKQYPTPQLFRRQLASLYGATLETSLAKKGAVHMIDLDLSFLSPSYTMGKDLTAEAIAFLKTCLLEPLTHADSFDPQFFKIEQDNLLTSLESEQEDNFYQAHLAINRLFYKSDELSLPKHGTIDLVKAETPQSVFRGFQRMLSQDRVDIFCLGDFQTDQVESILKSFSFADRWPDLEFQIDQGLSKITSKVIEKKEANQSILELAYHVSAPFGSKAFFSLLVLNGLLGGFSHSRLFTFIREKEGLAYTIGSQVDSLTSYLNIYAGIDKLERHRAMTLIHQQLLALKQGNFSSAELSQTKLALKNALKMAEDRQVHLIEQVYNQAVFGDCMMNIDSWLTEVDKVSKEDIRHLAKEIKLQAVYFLEGNL</sequence>
<dbReference type="InterPro" id="IPR050361">
    <property type="entry name" value="MPP/UQCRC_Complex"/>
</dbReference>
<dbReference type="NCBIfam" id="NF047422">
    <property type="entry name" value="YfmF_fam"/>
    <property type="match status" value="1"/>
</dbReference>
<organism evidence="2 3">
    <name type="scientific">Streptococcus rupicaprae</name>
    <dbReference type="NCBI Taxonomy" id="759619"/>
    <lineage>
        <taxon>Bacteria</taxon>
        <taxon>Bacillati</taxon>
        <taxon>Bacillota</taxon>
        <taxon>Bacilli</taxon>
        <taxon>Lactobacillales</taxon>
        <taxon>Streptococcaceae</taxon>
        <taxon>Streptococcus</taxon>
    </lineage>
</organism>
<dbReference type="InterPro" id="IPR011249">
    <property type="entry name" value="Metalloenz_LuxS/M16"/>
</dbReference>
<dbReference type="Gene3D" id="3.30.830.10">
    <property type="entry name" value="Metalloenzyme, LuxS/M16 peptidase-like"/>
    <property type="match status" value="2"/>
</dbReference>
<dbReference type="SUPFAM" id="SSF63411">
    <property type="entry name" value="LuxS/MPP-like metallohydrolase"/>
    <property type="match status" value="2"/>
</dbReference>
<dbReference type="EMBL" id="JBEPLO010000011">
    <property type="protein sequence ID" value="MET3558068.1"/>
    <property type="molecule type" value="Genomic_DNA"/>
</dbReference>
<evidence type="ECO:0000259" key="1">
    <source>
        <dbReference type="Pfam" id="PF05193"/>
    </source>
</evidence>
<dbReference type="PANTHER" id="PTHR11851">
    <property type="entry name" value="METALLOPROTEASE"/>
    <property type="match status" value="1"/>
</dbReference>
<proteinExistence type="predicted"/>
<name>A0ABV2FHN5_9STRE</name>
<dbReference type="Pfam" id="PF05193">
    <property type="entry name" value="Peptidase_M16_C"/>
    <property type="match status" value="1"/>
</dbReference>
<accession>A0ABV2FHN5</accession>
<keyword evidence="3" id="KW-1185">Reference proteome</keyword>
<dbReference type="RefSeq" id="WP_354365074.1">
    <property type="nucleotide sequence ID" value="NZ_JBEPLO010000011.1"/>
</dbReference>
<comment type="caution">
    <text evidence="2">The sequence shown here is derived from an EMBL/GenBank/DDBJ whole genome shotgun (WGS) entry which is preliminary data.</text>
</comment>
<gene>
    <name evidence="2" type="ORF">ABID29_001183</name>
</gene>
<reference evidence="2 3" key="1">
    <citation type="submission" date="2024-06" db="EMBL/GenBank/DDBJ databases">
        <title>Genomic Encyclopedia of Type Strains, Phase IV (KMG-IV): sequencing the most valuable type-strain genomes for metagenomic binning, comparative biology and taxonomic classification.</title>
        <authorList>
            <person name="Goeker M."/>
        </authorList>
    </citation>
    <scope>NUCLEOTIDE SEQUENCE [LARGE SCALE GENOMIC DNA]</scope>
    <source>
        <strain evidence="2 3">DSM 28303</strain>
    </source>
</reference>